<comment type="caution">
    <text evidence="1">The sequence shown here is derived from an EMBL/GenBank/DDBJ whole genome shotgun (WGS) entry which is preliminary data.</text>
</comment>
<evidence type="ECO:0000313" key="1">
    <source>
        <dbReference type="EMBL" id="MBB4806552.1"/>
    </source>
</evidence>
<evidence type="ECO:0000313" key="2">
    <source>
        <dbReference type="Proteomes" id="UP000592180"/>
    </source>
</evidence>
<dbReference type="RefSeq" id="WP_228461019.1">
    <property type="nucleotide sequence ID" value="NZ_JACHLE010000002.1"/>
</dbReference>
<name>A0A840KI23_9FLAO</name>
<reference evidence="1 2" key="1">
    <citation type="submission" date="2020-08" db="EMBL/GenBank/DDBJ databases">
        <title>Functional genomics of gut bacteria from endangered species of beetles.</title>
        <authorList>
            <person name="Carlos-Shanley C."/>
        </authorList>
    </citation>
    <scope>NUCLEOTIDE SEQUENCE [LARGE SCALE GENOMIC DNA]</scope>
    <source>
        <strain evidence="1 2">S00151</strain>
    </source>
</reference>
<sequence length="184" mass="20048">MNVQAQIGIGTNNPDPSAALHVSEKSISDPAKNHGVLVPRMLTSERNLIASPAHGLVIWNRDNQCMEQNSGTDTSPVWNCVLSRQDKVLKHFYAPSIAIDLSVIANNQQVDLYQQYLNQFGSPSATSGGTIPVYAKTELDYYVLNYDSNLMSGLSLTDDGVLTYNVIGNSVTECSVINVLFVVK</sequence>
<dbReference type="AlphaFoldDB" id="A0A840KI23"/>
<keyword evidence="2" id="KW-1185">Reference proteome</keyword>
<protein>
    <submittedName>
        <fullName evidence="1">Uncharacterized protein</fullName>
    </submittedName>
</protein>
<proteinExistence type="predicted"/>
<dbReference type="EMBL" id="JACHLE010000002">
    <property type="protein sequence ID" value="MBB4806552.1"/>
    <property type="molecule type" value="Genomic_DNA"/>
</dbReference>
<dbReference type="Proteomes" id="UP000592180">
    <property type="component" value="Unassembled WGS sequence"/>
</dbReference>
<accession>A0A840KI23</accession>
<gene>
    <name evidence="1" type="ORF">HNP38_001848</name>
</gene>
<organism evidence="1 2">
    <name type="scientific">Chryseobacterium defluvii</name>
    <dbReference type="NCBI Taxonomy" id="160396"/>
    <lineage>
        <taxon>Bacteria</taxon>
        <taxon>Pseudomonadati</taxon>
        <taxon>Bacteroidota</taxon>
        <taxon>Flavobacteriia</taxon>
        <taxon>Flavobacteriales</taxon>
        <taxon>Weeksellaceae</taxon>
        <taxon>Chryseobacterium group</taxon>
        <taxon>Chryseobacterium</taxon>
    </lineage>
</organism>